<organism evidence="3">
    <name type="scientific">Oryza nivara</name>
    <name type="common">Indian wild rice</name>
    <name type="synonym">Oryza sativa f. spontanea</name>
    <dbReference type="NCBI Taxonomy" id="4536"/>
    <lineage>
        <taxon>Eukaryota</taxon>
        <taxon>Viridiplantae</taxon>
        <taxon>Streptophyta</taxon>
        <taxon>Embryophyta</taxon>
        <taxon>Tracheophyta</taxon>
        <taxon>Spermatophyta</taxon>
        <taxon>Magnoliopsida</taxon>
        <taxon>Liliopsida</taxon>
        <taxon>Poales</taxon>
        <taxon>Poaceae</taxon>
        <taxon>BOP clade</taxon>
        <taxon>Oryzoideae</taxon>
        <taxon>Oryzeae</taxon>
        <taxon>Oryzinae</taxon>
        <taxon>Oryza</taxon>
    </lineage>
</organism>
<dbReference type="PANTHER" id="PTHR45730:SF108">
    <property type="entry name" value="PROTEIN LATE FLOWERING"/>
    <property type="match status" value="1"/>
</dbReference>
<dbReference type="PROSITE" id="PS00028">
    <property type="entry name" value="ZINC_FINGER_C2H2_1"/>
    <property type="match status" value="1"/>
</dbReference>
<dbReference type="InterPro" id="IPR045320">
    <property type="entry name" value="JAGGED/SL1-like"/>
</dbReference>
<keyword evidence="1" id="KW-0862">Zinc</keyword>
<keyword evidence="1" id="KW-0479">Metal-binding</keyword>
<dbReference type="SUPFAM" id="SSF57667">
    <property type="entry name" value="beta-beta-alpha zinc fingers"/>
    <property type="match status" value="1"/>
</dbReference>
<reference evidence="3" key="1">
    <citation type="submission" date="2015-04" db="UniProtKB">
        <authorList>
            <consortium name="EnsemblPlants"/>
        </authorList>
    </citation>
    <scope>IDENTIFICATION</scope>
    <source>
        <strain evidence="3">SL10</strain>
    </source>
</reference>
<dbReference type="STRING" id="4536.A0A0E0HBM1"/>
<keyword evidence="1" id="KW-0863">Zinc-finger</keyword>
<dbReference type="HOGENOM" id="CLU_1463461_0_0_1"/>
<dbReference type="InterPro" id="IPR013087">
    <property type="entry name" value="Znf_C2H2_type"/>
</dbReference>
<evidence type="ECO:0000313" key="4">
    <source>
        <dbReference type="Proteomes" id="UP000006591"/>
    </source>
</evidence>
<proteinExistence type="predicted"/>
<sequence length="188" mass="19846">MEPCRRRHDGGGGGGCRRSSRVFECLFCDKTFHKSQALGGHQNAHKKEHRVAAAGDWDPYYVHGNGIHPAATAARDPYAGYPAVSTTMPPPPVAGGRTTPHGAVVTAPGLVFAATSRLLRPLPHGHGVAAAGSGGWHDIRAWPVMEYSVDDGAASFFEATRKDGGDATVDDVVVDGGEVEVLDLELRL</sequence>
<dbReference type="Gene3D" id="3.30.160.60">
    <property type="entry name" value="Classic Zinc Finger"/>
    <property type="match status" value="1"/>
</dbReference>
<dbReference type="GO" id="GO:0003700">
    <property type="term" value="F:DNA-binding transcription factor activity"/>
    <property type="evidence" value="ECO:0007669"/>
    <property type="project" value="InterPro"/>
</dbReference>
<evidence type="ECO:0000256" key="1">
    <source>
        <dbReference type="PROSITE-ProRule" id="PRU00042"/>
    </source>
</evidence>
<accession>A0A0E0HBM1</accession>
<keyword evidence="4" id="KW-1185">Reference proteome</keyword>
<protein>
    <recommendedName>
        <fullName evidence="2">C2H2-type domain-containing protein</fullName>
    </recommendedName>
</protein>
<reference evidence="3" key="2">
    <citation type="submission" date="2018-04" db="EMBL/GenBank/DDBJ databases">
        <title>OnivRS2 (Oryza nivara Reference Sequence Version 2).</title>
        <authorList>
            <person name="Zhang J."/>
            <person name="Kudrna D."/>
            <person name="Lee S."/>
            <person name="Talag J."/>
            <person name="Rajasekar S."/>
            <person name="Welchert J."/>
            <person name="Hsing Y.-I."/>
            <person name="Wing R.A."/>
        </authorList>
    </citation>
    <scope>NUCLEOTIDE SEQUENCE [LARGE SCALE GENOMIC DNA]</scope>
    <source>
        <strain evidence="3">SL10</strain>
    </source>
</reference>
<dbReference type="InterPro" id="IPR036236">
    <property type="entry name" value="Znf_C2H2_sf"/>
</dbReference>
<dbReference type="AlphaFoldDB" id="A0A0E0HBM1"/>
<dbReference type="PANTHER" id="PTHR45730">
    <property type="entry name" value="ZINC FINGER PROTEIN JAGGED"/>
    <property type="match status" value="1"/>
</dbReference>
<dbReference type="EnsemblPlants" id="ONIVA05G09420.1">
    <property type="protein sequence ID" value="ONIVA05G09420.1"/>
    <property type="gene ID" value="ONIVA05G09420"/>
</dbReference>
<dbReference type="GO" id="GO:0008270">
    <property type="term" value="F:zinc ion binding"/>
    <property type="evidence" value="ECO:0007669"/>
    <property type="project" value="UniProtKB-KW"/>
</dbReference>
<name>A0A0E0HBM1_ORYNI</name>
<dbReference type="Proteomes" id="UP000006591">
    <property type="component" value="Chromosome 5"/>
</dbReference>
<evidence type="ECO:0000313" key="3">
    <source>
        <dbReference type="EnsemblPlants" id="ONIVA05G09420.1"/>
    </source>
</evidence>
<dbReference type="PROSITE" id="PS50157">
    <property type="entry name" value="ZINC_FINGER_C2H2_2"/>
    <property type="match status" value="1"/>
</dbReference>
<dbReference type="OMA" id="WHDIRAW"/>
<feature type="domain" description="C2H2-type" evidence="2">
    <location>
        <begin position="23"/>
        <end position="50"/>
    </location>
</feature>
<dbReference type="Gramene" id="ONIVA05G09420.1">
    <property type="protein sequence ID" value="ONIVA05G09420.1"/>
    <property type="gene ID" value="ONIVA05G09420"/>
</dbReference>
<evidence type="ECO:0000259" key="2">
    <source>
        <dbReference type="PROSITE" id="PS50157"/>
    </source>
</evidence>